<name>A0A9R0F1W8_SPOFR</name>
<dbReference type="PROSITE" id="PS50268">
    <property type="entry name" value="CADHERIN_2"/>
    <property type="match status" value="3"/>
</dbReference>
<organism evidence="13 14">
    <name type="scientific">Spodoptera frugiperda</name>
    <name type="common">Fall armyworm</name>
    <dbReference type="NCBI Taxonomy" id="7108"/>
    <lineage>
        <taxon>Eukaryota</taxon>
        <taxon>Metazoa</taxon>
        <taxon>Ecdysozoa</taxon>
        <taxon>Arthropoda</taxon>
        <taxon>Hexapoda</taxon>
        <taxon>Insecta</taxon>
        <taxon>Pterygota</taxon>
        <taxon>Neoptera</taxon>
        <taxon>Endopterygota</taxon>
        <taxon>Lepidoptera</taxon>
        <taxon>Glossata</taxon>
        <taxon>Ditrysia</taxon>
        <taxon>Noctuoidea</taxon>
        <taxon>Noctuidae</taxon>
        <taxon>Amphipyrinae</taxon>
        <taxon>Spodoptera</taxon>
    </lineage>
</organism>
<feature type="domain" description="Cadherin" evidence="12">
    <location>
        <begin position="2678"/>
        <end position="2773"/>
    </location>
</feature>
<evidence type="ECO:0000259" key="12">
    <source>
        <dbReference type="PROSITE" id="PS50268"/>
    </source>
</evidence>
<dbReference type="PANTHER" id="PTHR24028:SF328">
    <property type="entry name" value="CADHERIN-3"/>
    <property type="match status" value="1"/>
</dbReference>
<feature type="domain" description="Cadherin" evidence="12">
    <location>
        <begin position="140"/>
        <end position="260"/>
    </location>
</feature>
<evidence type="ECO:0000256" key="10">
    <source>
        <dbReference type="SAM" id="Phobius"/>
    </source>
</evidence>
<keyword evidence="3" id="KW-0677">Repeat</keyword>
<evidence type="ECO:0000256" key="2">
    <source>
        <dbReference type="ARBA" id="ARBA00022692"/>
    </source>
</evidence>
<dbReference type="PROSITE" id="PS00232">
    <property type="entry name" value="CADHERIN_1"/>
    <property type="match status" value="1"/>
</dbReference>
<gene>
    <name evidence="14" type="primary">LOC118280638</name>
</gene>
<dbReference type="GO" id="GO:0005509">
    <property type="term" value="F:calcium ion binding"/>
    <property type="evidence" value="ECO:0007669"/>
    <property type="project" value="UniProtKB-UniRule"/>
</dbReference>
<dbReference type="Gene3D" id="2.60.40.60">
    <property type="entry name" value="Cadherins"/>
    <property type="match status" value="2"/>
</dbReference>
<evidence type="ECO:0000313" key="13">
    <source>
        <dbReference type="Proteomes" id="UP000829999"/>
    </source>
</evidence>
<dbReference type="GeneID" id="118280638"/>
<dbReference type="GO" id="GO:0007156">
    <property type="term" value="P:homophilic cell adhesion via plasma membrane adhesion molecules"/>
    <property type="evidence" value="ECO:0007669"/>
    <property type="project" value="InterPro"/>
</dbReference>
<evidence type="ECO:0000256" key="3">
    <source>
        <dbReference type="ARBA" id="ARBA00022737"/>
    </source>
</evidence>
<evidence type="ECO:0000256" key="6">
    <source>
        <dbReference type="ARBA" id="ARBA00023136"/>
    </source>
</evidence>
<feature type="transmembrane region" description="Helical" evidence="10">
    <location>
        <begin position="2871"/>
        <end position="2898"/>
    </location>
</feature>
<sequence>MGFRRWTIIFLLIFMEYFGTKPYVDAQACSISQAETLTTNIKDVHEGIVFDLTTTGVTSIKQPIFDNLLNWAPYFTVTFELENSRFLVETNERFPLYEEHEVELSIYFTVNFMCINGNEQTQQFRVHLFDTNNHVPRFIQTDHYTYVLDAPTPPGYQVTGCLSELIARDVDLTNKEIIFEIEENEFFEITYSAELSKDRTKEFVAIVTTKTFIRHLREDITLTIYATDVHGTEGQETHTTSGKITIKGNPEYLLPDEPVFSKTIYNGIYTTDGKVELEEFISLQNGYDNLVHFSVGETYNTNFRLVELPDQVNQIKIEVLEPLKEDILLQSSIALEIIAERESTSGATATVILQLPQVVPVQFESAHYEGKIEDNILRLQPLLLSQGYEDSVVSATFVENDYSEFFSARVDGNTVSVSMEDLDQTTIDQNSFIYLQIVATARSSTATAVITLEIIKDDNVTPVFDKPIYTGTYDLNGDLTVQPIRFTQGYDGVESVELQGDHKEHFKATRDGSVVTIEVSNNIPVELFDLGRIVLSMEATKPRTVGAKATLIVTLPTVVPVQFQSAHYEGKIEDNILRLQPLLLSQGYEDSVVSATFVENDYSEFFSARVDGNTVSVSMEDLDQTTIDQNSFIYLQIVATARSSTATAVITLEIIKDDNVTPVFDKPIYTGTYDLNSGLTVQPIRFTQGYDGVESVELQGDHKEHFKATREGSFVTIEVSNNIPVELFDLGRIVLSMGATKPRTVGAKATLIVTLPTVVPVQFQSAHYEGKIEDNILRLQPLLLSQGYEDSVVSATFVENDYSEFFSARVDGNTVTVSMEDLDQTTIDQNSFIYLQIVATARSSTATAVITLEIIKDDNVTPVFDKPIYTGTYDLNGGLTVQPIRFTQGYDGVESVELQGDHKEHFKAAREGSVVTIEVSNNIPVELFDLGRIVLSMEATKPRTVGAKATLIVTLPTVVPIQFQSAHYEGKIEDNILRLQPLLLSQGYEDSVVSATFVENDYSEFFSARVDGNTVTVSMEDLDQTTIDQNSFIYLQIVATARSSTATAVITLEIIKDDNVTPVFDKPIYTGSYDPDRKLIIEQVSFSQGYEGVDSIVFHGDHKEHFKAARDGSVVTIEVSNNIPVELFDLGRIVLSMEATKPRTVGAKATLIVTLPTVVPIQFQSAHYEGKIEDNILRLQPLLLSQGYEDSVVSATFVENDYSEFFSARVDGNTVTVSMEDLDQTTIDQNSFIYLQIVATARSSTATAVITLEIIKDDNVTPVFDKPIYTGSYDPDRKLIIEQVSFSQGYEGVDSIVFHGEHARYFTATRNGADVAIELLESIPPELFNLGHIVLSLQATKPRTVGANTAVIITLPAGDPPVDSNVSFDNLIYEGTLQDNVVQHENIRIFEFDGTTVDLRGDYSYAFEATVTNGLVSVTRIQSETLPAAVPRVTLELHARSARAVLLLNVLGSGDPPVDSNVSFDNLIYEGTLQDNVVQHENIRIFEFDGTTVDLRGEHAHAFRATVTDGSVSVSRLESETLSDTVTRVTLELHARSARAVLLLNVLGSGDPPVDSNVSFDNLIYEGTLQDNVVQHENIRIFEFDGTTVDLRGEHAHAFRATVTDGSVSVSRLESETLSDTVTRVTLELHARSARAVLLLNVLGSGDPPVDSNVSFDNLIYEGTLQDNVVQHENIRIFEFDGTTVDLRGEHAHAFRATVTDGSVSVSRLESETLSDTVTRVTLELHARSARAVLLLNVLGSGDPPVDSNVSFDNLIYEGTLQDNVVQHENIRIFEFDGTTVDLRGEHAHAFRATVTDGSVSVSRLESETLSDTVTRVTLELHARSARAVLLLNVLGSGDPPVDSNVSFDNLIYEGTLQDNVVQHENIRIFEFDGTTVDLRGEHAHAFRATVTDGSVSVSRLESETLSDTVTRVTLELHARSARAVLLLNVLGSGDPPVDSNVSFDNLIYEGTLQDNVVQHENIRIFEFDGTTVDLRGEHAHAFRATVTDGSVSVSRLESETLSDTVTRVTLELHARSARAVLLLNVLGSGDPPVDSNVSFDNLIYEGTLQDNVVQHENIRIFEFDGTTVDLRGDYSYAFEATVTNGLVSVTRIQSETLPGAAAVPRVTLELHARSARAVLLLNVLGPGDPPVDNDVSFDNLIYEGTLQDNVVQHDIIRIFEFDGTTVDLRGDYSYAFEATVTNGLVSVTRIQSETLPGAAAVPRVTLELHARSARAVLLLNVLGPGDPPVDNDVSFDNLIYEGTLQDNVVQHDIIRIFEFDGTTVDLRGDYSYAFEATVTNGLVSVTRIQSETLPGAAAVPRVTLELHARSARAVLLLNVLGSGDPPVDSNVSFDNLIYEGTLQDNVVQHENIRIFEFDGTTVDLRGEHAHAFRATVTDGSVSVSRLESETLSDTVTRVTLELHARSARAVLLLNVLGSGVPEPLVEFSSESYALSVFTTQTGIVGRVSATANNNEAITYSFDTDNAHLLSRLSINNEGELHLSAPVDSGVYTFQVIAVTVISQARATAPVHLTSHEATVCDDRGIVVPPLIVIDRDEEEEHRNLVVLDPTQHAGCRYTMTNRWPTQQSWLYVDETGLHTNAIDREHESIAFMTVSQVQVELILECDDDPVRTKRSKRSYDWLDPYEYGSNKWVLTDSIPYNSRRTLVNLIVNDINDNAPIFIGKENEPIVVGYPNSELEERILPRSLVELQATDADIGINAALRYSSSESVLAVAPSTGFVHVRSGASLQQDQILTVTATDQNGEGLSGTIQLAVKLLDVSHIAVVTVRDVFLDDEKTVLSQLSDAVGYEVKALRSVVVSDDINEGVTRHKRETNARTSLQLYVYGLVEQEPVVVTKLTSDLNSQAVIQNVATIPLEAHLDIGYTEIQSAVGLLVATIILSVLLFAALCVIGVWFFLRWRKNRDYDEFRDDSSVASRNASLGEEPKPEEVKPRMNLEDLKKSEKRLQELLAAPMEEVTVEPMPRRLESPVEARLELPVPQQSVPVPDHSAPIAIQLIDKLKDADDESDTDEFGESSKARRKSVVTFNENVEKIIHVQDDGDESEVGGIITIDNDGTSSTSTDDVAVYRL</sequence>
<dbReference type="PANTHER" id="PTHR24028">
    <property type="entry name" value="CADHERIN-87A"/>
    <property type="match status" value="1"/>
</dbReference>
<reference evidence="14" key="1">
    <citation type="submission" date="2025-08" db="UniProtKB">
        <authorList>
            <consortium name="RefSeq"/>
        </authorList>
    </citation>
    <scope>IDENTIFICATION</scope>
    <source>
        <tissue evidence="14">Whole larval tissue</tissue>
    </source>
</reference>
<dbReference type="InterPro" id="IPR002126">
    <property type="entry name" value="Cadherin-like_dom"/>
</dbReference>
<dbReference type="SUPFAM" id="SSF49313">
    <property type="entry name" value="Cadherin-like"/>
    <property type="match status" value="1"/>
</dbReference>
<keyword evidence="7" id="KW-0325">Glycoprotein</keyword>
<dbReference type="CDD" id="cd11304">
    <property type="entry name" value="Cadherin_repeat"/>
    <property type="match status" value="1"/>
</dbReference>
<dbReference type="SMART" id="SM00112">
    <property type="entry name" value="CA"/>
    <property type="match status" value="2"/>
</dbReference>
<feature type="chain" id="PRO_5040240121" evidence="11">
    <location>
        <begin position="23"/>
        <end position="3070"/>
    </location>
</feature>
<accession>A0A9R0F1W8</accession>
<evidence type="ECO:0000256" key="7">
    <source>
        <dbReference type="ARBA" id="ARBA00023180"/>
    </source>
</evidence>
<keyword evidence="2 10" id="KW-0812">Transmembrane</keyword>
<evidence type="ECO:0000313" key="14">
    <source>
        <dbReference type="RefSeq" id="XP_050557567.1"/>
    </source>
</evidence>
<dbReference type="OrthoDB" id="6606209at2759"/>
<protein>
    <submittedName>
        <fullName evidence="14">Uncharacterized protein LOC118280638 isoform X1</fullName>
    </submittedName>
</protein>
<evidence type="ECO:0000256" key="1">
    <source>
        <dbReference type="ARBA" id="ARBA00004167"/>
    </source>
</evidence>
<dbReference type="Proteomes" id="UP000829999">
    <property type="component" value="Chromosome 20"/>
</dbReference>
<evidence type="ECO:0000256" key="4">
    <source>
        <dbReference type="ARBA" id="ARBA00022837"/>
    </source>
</evidence>
<evidence type="ECO:0000256" key="11">
    <source>
        <dbReference type="SAM" id="SignalP"/>
    </source>
</evidence>
<evidence type="ECO:0000256" key="5">
    <source>
        <dbReference type="ARBA" id="ARBA00022989"/>
    </source>
</evidence>
<feature type="signal peptide" evidence="11">
    <location>
        <begin position="1"/>
        <end position="22"/>
    </location>
</feature>
<evidence type="ECO:0000256" key="8">
    <source>
        <dbReference type="PROSITE-ProRule" id="PRU00043"/>
    </source>
</evidence>
<keyword evidence="11" id="KW-0732">Signal</keyword>
<keyword evidence="6 10" id="KW-0472">Membrane</keyword>
<dbReference type="GO" id="GO:0005886">
    <property type="term" value="C:plasma membrane"/>
    <property type="evidence" value="ECO:0007669"/>
    <property type="project" value="InterPro"/>
</dbReference>
<keyword evidence="4 8" id="KW-0106">Calcium</keyword>
<feature type="region of interest" description="Disordered" evidence="9">
    <location>
        <begin position="3045"/>
        <end position="3070"/>
    </location>
</feature>
<keyword evidence="13" id="KW-1185">Reference proteome</keyword>
<feature type="compositionally biased region" description="Low complexity" evidence="9">
    <location>
        <begin position="3049"/>
        <end position="3064"/>
    </location>
</feature>
<evidence type="ECO:0000256" key="9">
    <source>
        <dbReference type="SAM" id="MobiDB-lite"/>
    </source>
</evidence>
<dbReference type="InterPro" id="IPR015919">
    <property type="entry name" value="Cadherin-like_sf"/>
</dbReference>
<proteinExistence type="predicted"/>
<dbReference type="RefSeq" id="XP_050557567.1">
    <property type="nucleotide sequence ID" value="XM_050701610.1"/>
</dbReference>
<keyword evidence="5 10" id="KW-1133">Transmembrane helix</keyword>
<dbReference type="InterPro" id="IPR050174">
    <property type="entry name" value="Protocadherin/Cadherin-CA"/>
</dbReference>
<dbReference type="InterPro" id="IPR020894">
    <property type="entry name" value="Cadherin_CS"/>
</dbReference>
<comment type="subcellular location">
    <subcellularLocation>
        <location evidence="1">Membrane</location>
        <topology evidence="1">Single-pass membrane protein</topology>
    </subcellularLocation>
</comment>
<feature type="domain" description="Cadherin" evidence="12">
    <location>
        <begin position="2525"/>
        <end position="2662"/>
    </location>
</feature>